<protein>
    <submittedName>
        <fullName evidence="5">EF hand domain protein</fullName>
    </submittedName>
</protein>
<keyword evidence="1" id="KW-0677">Repeat</keyword>
<keyword evidence="2" id="KW-0106">Calcium</keyword>
<dbReference type="Pfam" id="PF13499">
    <property type="entry name" value="EF-hand_7"/>
    <property type="match status" value="1"/>
</dbReference>
<dbReference type="eggNOG" id="COG0348">
    <property type="taxonomic scope" value="Bacteria"/>
</dbReference>
<feature type="domain" description="EF-hand" evidence="4">
    <location>
        <begin position="643"/>
        <end position="678"/>
    </location>
</feature>
<dbReference type="InterPro" id="IPR002048">
    <property type="entry name" value="EF_hand_dom"/>
</dbReference>
<gene>
    <name evidence="5" type="ORF">MC7420_2407</name>
</gene>
<dbReference type="SUPFAM" id="SSF47473">
    <property type="entry name" value="EF-hand"/>
    <property type="match status" value="1"/>
</dbReference>
<dbReference type="PROSITE" id="PS50222">
    <property type="entry name" value="EF_HAND_2"/>
    <property type="match status" value="2"/>
</dbReference>
<dbReference type="Proteomes" id="UP000003835">
    <property type="component" value="Unassembled WGS sequence"/>
</dbReference>
<feature type="transmembrane region" description="Helical" evidence="3">
    <location>
        <begin position="12"/>
        <end position="28"/>
    </location>
</feature>
<dbReference type="GO" id="GO:0005509">
    <property type="term" value="F:calcium ion binding"/>
    <property type="evidence" value="ECO:0007669"/>
    <property type="project" value="InterPro"/>
</dbReference>
<dbReference type="Gene3D" id="1.10.238.10">
    <property type="entry name" value="EF-hand"/>
    <property type="match status" value="1"/>
</dbReference>
<dbReference type="InterPro" id="IPR018247">
    <property type="entry name" value="EF_Hand_1_Ca_BS"/>
</dbReference>
<reference evidence="5 6" key="1">
    <citation type="submission" date="2008-07" db="EMBL/GenBank/DDBJ databases">
        <authorList>
            <person name="Tandeau de Marsac N."/>
            <person name="Ferriera S."/>
            <person name="Johnson J."/>
            <person name="Kravitz S."/>
            <person name="Beeson K."/>
            <person name="Sutton G."/>
            <person name="Rogers Y.-H."/>
            <person name="Friedman R."/>
            <person name="Frazier M."/>
            <person name="Venter J.C."/>
        </authorList>
    </citation>
    <scope>NUCLEOTIDE SEQUENCE [LARGE SCALE GENOMIC DNA]</scope>
    <source>
        <strain evidence="5 6">PCC 7420</strain>
    </source>
</reference>
<dbReference type="InterPro" id="IPR050145">
    <property type="entry name" value="Centrin_CML-like"/>
</dbReference>
<evidence type="ECO:0000313" key="6">
    <source>
        <dbReference type="Proteomes" id="UP000003835"/>
    </source>
</evidence>
<feature type="transmembrane region" description="Helical" evidence="3">
    <location>
        <begin position="165"/>
        <end position="185"/>
    </location>
</feature>
<dbReference type="STRING" id="118168.MC7420_2407"/>
<feature type="transmembrane region" description="Helical" evidence="3">
    <location>
        <begin position="326"/>
        <end position="345"/>
    </location>
</feature>
<dbReference type="FunFam" id="1.10.238.10:FF:000003">
    <property type="entry name" value="Calmodulin A"/>
    <property type="match status" value="1"/>
</dbReference>
<dbReference type="InterPro" id="IPR011992">
    <property type="entry name" value="EF-hand-dom_pair"/>
</dbReference>
<evidence type="ECO:0000256" key="3">
    <source>
        <dbReference type="SAM" id="Phobius"/>
    </source>
</evidence>
<dbReference type="PANTHER" id="PTHR23050">
    <property type="entry name" value="CALCIUM BINDING PROTEIN"/>
    <property type="match status" value="1"/>
</dbReference>
<feature type="domain" description="EF-hand" evidence="4">
    <location>
        <begin position="679"/>
        <end position="712"/>
    </location>
</feature>
<accession>B4W233</accession>
<keyword evidence="3" id="KW-0472">Membrane</keyword>
<evidence type="ECO:0000259" key="4">
    <source>
        <dbReference type="PROSITE" id="PS50222"/>
    </source>
</evidence>
<evidence type="ECO:0000313" key="5">
    <source>
        <dbReference type="EMBL" id="EDX71741.1"/>
    </source>
</evidence>
<proteinExistence type="predicted"/>
<feature type="transmembrane region" description="Helical" evidence="3">
    <location>
        <begin position="399"/>
        <end position="416"/>
    </location>
</feature>
<sequence length="712" mass="82810">MQISERQMHRVRWVLTIGWLLLILSLFYDPFSPGLTTPDNTISPLRIDPTICVNVQGTCIEESPYALGAPIFWGIIVPTAIFILLVFGHELWRRICPLSFLSQIPRALGWQRKQRLVHPQTGKVRYQGVKVTQNSWLGRNHLYLQFGLFYLGLCSRILFVNSDRTALAIFLLTTIVGAIVVGYLYEGKSWCQYFCPMAPVQKIYAEPRGLLTRTAHEEERQKITQSMCRTLNKKGEEQSACVACQSPCIDIDAERSYWETIMQPQQQWLYYGYVGLVLGYFIYYYLYAGNWDYYFSGVWAHQENQLATLMSPGFYLVNQPIPLPKLVAVPLTLAAFAFAGSSIGSRIEKRYNAVQRRQQQPLSQELIRHRMFTLCTFFVFNLFFVFAGRNFIGLLPAPIQYLFPLLIAICSTLWLYRTWQRHPHRYRQESLASRLRRQLSKLNLDISSFLEGRSLDSLNADEVYVLAKILPNFTKEKRLQAYKGILTEAINEGYADISSSLNILQPMRRELDISEAEHQQILTELGVEAPNLLDPQNHRSREDWWRQESYREAILTLILEFSQNHPEQHLVTELAEVINGKKPMTDLETLLKQLSKRESKSIEQARQDYGVTTTEEAEIIKQTDPHQLWRMISYTFDSFKHLDEDERLMAYFRLLDKDESGYISGEELEVCLREINSQVTHAEIEAMLKLADTNRDRQISYEEFREILHLLD</sequence>
<dbReference type="CDD" id="cd00051">
    <property type="entry name" value="EFh"/>
    <property type="match status" value="1"/>
</dbReference>
<organism evidence="5 6">
    <name type="scientific">Coleofasciculus chthonoplastes PCC 7420</name>
    <dbReference type="NCBI Taxonomy" id="118168"/>
    <lineage>
        <taxon>Bacteria</taxon>
        <taxon>Bacillati</taxon>
        <taxon>Cyanobacteriota</taxon>
        <taxon>Cyanophyceae</taxon>
        <taxon>Coleofasciculales</taxon>
        <taxon>Coleofasciculaceae</taxon>
        <taxon>Coleofasciculus</taxon>
    </lineage>
</organism>
<dbReference type="SMART" id="SM00054">
    <property type="entry name" value="EFh"/>
    <property type="match status" value="2"/>
</dbReference>
<evidence type="ECO:0000256" key="2">
    <source>
        <dbReference type="ARBA" id="ARBA00022837"/>
    </source>
</evidence>
<dbReference type="PROSITE" id="PS00018">
    <property type="entry name" value="EF_HAND_1"/>
    <property type="match status" value="2"/>
</dbReference>
<dbReference type="AlphaFoldDB" id="B4W233"/>
<dbReference type="RefSeq" id="WP_006105450.1">
    <property type="nucleotide sequence ID" value="NZ_DS989870.1"/>
</dbReference>
<feature type="transmembrane region" description="Helical" evidence="3">
    <location>
        <begin position="71"/>
        <end position="92"/>
    </location>
</feature>
<keyword evidence="3" id="KW-0812">Transmembrane</keyword>
<evidence type="ECO:0000256" key="1">
    <source>
        <dbReference type="ARBA" id="ARBA00022737"/>
    </source>
</evidence>
<name>B4W233_9CYAN</name>
<feature type="transmembrane region" description="Helical" evidence="3">
    <location>
        <begin position="366"/>
        <end position="387"/>
    </location>
</feature>
<dbReference type="EMBL" id="DS989870">
    <property type="protein sequence ID" value="EDX71741.1"/>
    <property type="molecule type" value="Genomic_DNA"/>
</dbReference>
<feature type="transmembrane region" description="Helical" evidence="3">
    <location>
        <begin position="268"/>
        <end position="286"/>
    </location>
</feature>
<keyword evidence="6" id="KW-1185">Reference proteome</keyword>
<keyword evidence="3" id="KW-1133">Transmembrane helix</keyword>
<feature type="transmembrane region" description="Helical" evidence="3">
    <location>
        <begin position="142"/>
        <end position="159"/>
    </location>
</feature>
<dbReference type="HOGENOM" id="CLU_013718_0_0_3"/>